<dbReference type="AlphaFoldDB" id="A0AB39SRB0"/>
<dbReference type="RefSeq" id="WP_369143630.1">
    <property type="nucleotide sequence ID" value="NZ_CP163444.1"/>
</dbReference>
<reference evidence="1" key="1">
    <citation type="submission" date="2024-07" db="EMBL/GenBank/DDBJ databases">
        <authorList>
            <person name="Yu S.T."/>
        </authorList>
    </citation>
    <scope>NUCLEOTIDE SEQUENCE</scope>
    <source>
        <strain evidence="1">R44</strain>
    </source>
</reference>
<organism evidence="1">
    <name type="scientific">Streptomyces sp. R44</name>
    <dbReference type="NCBI Taxonomy" id="3238633"/>
    <lineage>
        <taxon>Bacteria</taxon>
        <taxon>Bacillati</taxon>
        <taxon>Actinomycetota</taxon>
        <taxon>Actinomycetes</taxon>
        <taxon>Kitasatosporales</taxon>
        <taxon>Streptomycetaceae</taxon>
        <taxon>Streptomyces</taxon>
    </lineage>
</organism>
<gene>
    <name evidence="1" type="ORF">AB5J54_10415</name>
</gene>
<dbReference type="SUPFAM" id="SSF82171">
    <property type="entry name" value="DPP6 N-terminal domain-like"/>
    <property type="match status" value="1"/>
</dbReference>
<dbReference type="InterPro" id="IPR011042">
    <property type="entry name" value="6-blade_b-propeller_TolB-like"/>
</dbReference>
<dbReference type="Pfam" id="PF07676">
    <property type="entry name" value="PD40"/>
    <property type="match status" value="1"/>
</dbReference>
<dbReference type="Gene3D" id="2.120.10.30">
    <property type="entry name" value="TolB, C-terminal domain"/>
    <property type="match status" value="1"/>
</dbReference>
<evidence type="ECO:0000313" key="1">
    <source>
        <dbReference type="EMBL" id="XDQ70905.1"/>
    </source>
</evidence>
<proteinExistence type="predicted"/>
<name>A0AB39SRB0_9ACTN</name>
<evidence type="ECO:0008006" key="2">
    <source>
        <dbReference type="Google" id="ProtNLM"/>
    </source>
</evidence>
<protein>
    <recommendedName>
        <fullName evidence="2">TolB</fullName>
    </recommendedName>
</protein>
<sequence length="326" mass="34764">MNIAASTRARVGILVLAVLLLGGGATVYTLRAASGRAAATGTADPGFTLDGGTGALYVRETAGGRIARVDPAAPGGRVTGGPSCDRFHAAASTALCLQRRPGVPARSYVLVLDGRLREVRRIGLPGIPSRARVSASGRMLAWTMFATGDSYARSAFATRTSILDLRTGYLVKNIEQIPLTLDGRRHHAPDVNYWGVTFAADDNRFYATVSTGGRTHLVEGDMRNWSARTLRENVECPSLSPDGTRIAFKKRVSDGPRDPWRLYVLDLSTGREHPVAERRGFDDQALWTDTETLAYGYGGAVWSVPADGTGAPRRLAAGASSPAVPR</sequence>
<dbReference type="EMBL" id="CP163444">
    <property type="protein sequence ID" value="XDQ70905.1"/>
    <property type="molecule type" value="Genomic_DNA"/>
</dbReference>
<dbReference type="InterPro" id="IPR011659">
    <property type="entry name" value="WD40"/>
</dbReference>
<accession>A0AB39SRB0</accession>